<protein>
    <recommendedName>
        <fullName evidence="4">ABC transmembrane type-1 domain-containing protein</fullName>
    </recommendedName>
</protein>
<gene>
    <name evidence="2" type="ORF">ACFL27_22050</name>
</gene>
<accession>A0ABV6Z372</accession>
<feature type="transmembrane region" description="Helical" evidence="1">
    <location>
        <begin position="51"/>
        <end position="76"/>
    </location>
</feature>
<feature type="transmembrane region" description="Helical" evidence="1">
    <location>
        <begin position="179"/>
        <end position="203"/>
    </location>
</feature>
<feature type="transmembrane region" description="Helical" evidence="1">
    <location>
        <begin position="320"/>
        <end position="338"/>
    </location>
</feature>
<sequence length="605" mass="68378">MITDKSQNLNDDNGIIFPRFSHKKTREFIRTFKAAIWWIVKDGIYRFRRTIGYLLLADILALVSELAAFSLLYMYAKALESNKIILLFGYTCQVRSSEVALVVIAFSSFFLLFFTAIISYRVRAKTIDLTRQYEKFIALRLPIILSKLPHPLCSYANNMLIRKDFESSINKGVKSSTRVFYIIFNAFVPLGRLLVAVAIMFLINVTYSLLVLGIVFITLLFLLKVSIDASEQYPLNQNQDNYCSREYRNILKELIKVPHPIDQDVYNLEVATNAAHRMNFMEAILGYFVTRERAALIINLFASAVVLTIVLVIGHGVISASLSLSTFLAYIVALRYFLSNMMNMGSVMISLSKFSPYVEQIGEFVRETNNAADVIFNHEPPKLYLDAPAFAGDENSIILTGGSQVHVIHPGPVDRSFAALIQSHTRSLTETIPTVWFISNHDNDSLRSKLGCGLPEGISDQKIRQKLAKLLPELDDEILVTIEKVQDGVLNPGMRNSISTISQLVAGDQASRSIIIMTDKDLHTIQSFLSEEVENLLSNKISLIVHKKVPSLQKWPGNRTVFISDSEKLVGWCTLDWLLQNKEVLQQQHPKHKQDIEPGDETDDD</sequence>
<proteinExistence type="predicted"/>
<name>A0ABV6Z372_UNCC1</name>
<evidence type="ECO:0000313" key="2">
    <source>
        <dbReference type="EMBL" id="MFC1852891.1"/>
    </source>
</evidence>
<keyword evidence="1" id="KW-1133">Transmembrane helix</keyword>
<evidence type="ECO:0000256" key="1">
    <source>
        <dbReference type="SAM" id="Phobius"/>
    </source>
</evidence>
<dbReference type="Proteomes" id="UP001594351">
    <property type="component" value="Unassembled WGS sequence"/>
</dbReference>
<organism evidence="2 3">
    <name type="scientific">candidate division CSSED10-310 bacterium</name>
    <dbReference type="NCBI Taxonomy" id="2855610"/>
    <lineage>
        <taxon>Bacteria</taxon>
        <taxon>Bacteria division CSSED10-310</taxon>
    </lineage>
</organism>
<keyword evidence="3" id="KW-1185">Reference proteome</keyword>
<keyword evidence="1" id="KW-0472">Membrane</keyword>
<feature type="transmembrane region" description="Helical" evidence="1">
    <location>
        <begin position="294"/>
        <end position="314"/>
    </location>
</feature>
<keyword evidence="1" id="KW-0812">Transmembrane</keyword>
<comment type="caution">
    <text evidence="2">The sequence shown here is derived from an EMBL/GenBank/DDBJ whole genome shotgun (WGS) entry which is preliminary data.</text>
</comment>
<feature type="transmembrane region" description="Helical" evidence="1">
    <location>
        <begin position="209"/>
        <end position="227"/>
    </location>
</feature>
<evidence type="ECO:0000313" key="3">
    <source>
        <dbReference type="Proteomes" id="UP001594351"/>
    </source>
</evidence>
<evidence type="ECO:0008006" key="4">
    <source>
        <dbReference type="Google" id="ProtNLM"/>
    </source>
</evidence>
<dbReference type="EMBL" id="JBHPBY010000384">
    <property type="protein sequence ID" value="MFC1852891.1"/>
    <property type="molecule type" value="Genomic_DNA"/>
</dbReference>
<reference evidence="2 3" key="1">
    <citation type="submission" date="2024-09" db="EMBL/GenBank/DDBJ databases">
        <title>Laminarin stimulates single cell rates of sulfate reduction while oxygen inhibits transcriptomic activity in coastal marine sediment.</title>
        <authorList>
            <person name="Lindsay M."/>
            <person name="Orcutt B."/>
            <person name="Emerson D."/>
            <person name="Stepanauskas R."/>
            <person name="D'Angelo T."/>
        </authorList>
    </citation>
    <scope>NUCLEOTIDE SEQUENCE [LARGE SCALE GENOMIC DNA]</scope>
    <source>
        <strain evidence="2">SAG AM-311-K15</strain>
    </source>
</reference>
<feature type="transmembrane region" description="Helical" evidence="1">
    <location>
        <begin position="99"/>
        <end position="122"/>
    </location>
</feature>